<protein>
    <recommendedName>
        <fullName evidence="3">FNIP repeat-containing protein</fullName>
    </recommendedName>
</protein>
<accession>A0A3G4ZYS3</accession>
<dbReference type="PANTHER" id="PTHR32134">
    <property type="entry name" value="FNIP REPEAT-CONTAINING PROTEIN"/>
    <property type="match status" value="1"/>
</dbReference>
<proteinExistence type="predicted"/>
<evidence type="ECO:0008006" key="3">
    <source>
        <dbReference type="Google" id="ProtNLM"/>
    </source>
</evidence>
<dbReference type="EMBL" id="MK072205">
    <property type="protein sequence ID" value="AYV80058.1"/>
    <property type="molecule type" value="Genomic_DNA"/>
</dbReference>
<evidence type="ECO:0000256" key="1">
    <source>
        <dbReference type="ARBA" id="ARBA00022737"/>
    </source>
</evidence>
<dbReference type="Gene3D" id="3.80.10.10">
    <property type="entry name" value="Ribonuclease Inhibitor"/>
    <property type="match status" value="1"/>
</dbReference>
<reference evidence="2" key="1">
    <citation type="submission" date="2018-10" db="EMBL/GenBank/DDBJ databases">
        <title>Hidden diversity of soil giant viruses.</title>
        <authorList>
            <person name="Schulz F."/>
            <person name="Alteio L."/>
            <person name="Goudeau D."/>
            <person name="Ryan E.M."/>
            <person name="Malmstrom R.R."/>
            <person name="Blanchard J."/>
            <person name="Woyke T."/>
        </authorList>
    </citation>
    <scope>NUCLEOTIDE SEQUENCE</scope>
    <source>
        <strain evidence="2">GAV1</strain>
    </source>
</reference>
<evidence type="ECO:0000313" key="2">
    <source>
        <dbReference type="EMBL" id="AYV80058.1"/>
    </source>
</evidence>
<organism evidence="2">
    <name type="scientific">Gaeavirus sp</name>
    <dbReference type="NCBI Taxonomy" id="2487767"/>
    <lineage>
        <taxon>Viruses</taxon>
        <taxon>Varidnaviria</taxon>
        <taxon>Bamfordvirae</taxon>
        <taxon>Nucleocytoviricota</taxon>
        <taxon>Megaviricetes</taxon>
        <taxon>Imitervirales</taxon>
        <taxon>Mimiviridae</taxon>
        <taxon>Klosneuvirinae</taxon>
    </lineage>
</organism>
<dbReference type="InterPro" id="IPR051251">
    <property type="entry name" value="STK_FNIP-Repeat"/>
</dbReference>
<keyword evidence="1" id="KW-0677">Repeat</keyword>
<dbReference type="InterPro" id="IPR008615">
    <property type="entry name" value="FNIP"/>
</dbReference>
<name>A0A3G4ZYS3_9VIRU</name>
<gene>
    <name evidence="2" type="ORF">Gaeavirus7_15</name>
</gene>
<dbReference type="Pfam" id="PF05725">
    <property type="entry name" value="FNIP"/>
    <property type="match status" value="1"/>
</dbReference>
<dbReference type="PANTHER" id="PTHR32134:SF92">
    <property type="entry name" value="FNIP REPEAT-CONTAINING PROTEIN"/>
    <property type="match status" value="1"/>
</dbReference>
<sequence>MQPNIELYYNEDSTELHLPGYFNESLDNTTFPSTLKSISFGLEFNRPLHNIKFPPNLESIKLGAFYNKSLSNIKFPPSLKHLDIGYSYQQILDNLPNTITILKLGPALTDIINLPSSLYQIIIRGEHLINSIINKIPQTCTIIIDNHNFI</sequence>
<dbReference type="InterPro" id="IPR032675">
    <property type="entry name" value="LRR_dom_sf"/>
</dbReference>